<proteinExistence type="predicted"/>
<evidence type="ECO:0000256" key="1">
    <source>
        <dbReference type="SAM" id="Phobius"/>
    </source>
</evidence>
<evidence type="ECO:0000313" key="5">
    <source>
        <dbReference type="Proteomes" id="UP001488805"/>
    </source>
</evidence>
<feature type="signal peptide" evidence="2">
    <location>
        <begin position="1"/>
        <end position="17"/>
    </location>
</feature>
<dbReference type="Proteomes" id="UP001488805">
    <property type="component" value="Unassembled WGS sequence"/>
</dbReference>
<dbReference type="GO" id="GO:0038023">
    <property type="term" value="F:signaling receptor activity"/>
    <property type="evidence" value="ECO:0007669"/>
    <property type="project" value="InterPro"/>
</dbReference>
<dbReference type="Pfam" id="PF07686">
    <property type="entry name" value="V-set"/>
    <property type="match status" value="1"/>
</dbReference>
<gene>
    <name evidence="4" type="ORF">VZT92_002497</name>
</gene>
<dbReference type="SMART" id="SM00409">
    <property type="entry name" value="IG"/>
    <property type="match status" value="1"/>
</dbReference>
<dbReference type="AlphaFoldDB" id="A0AAW1FYP3"/>
<dbReference type="InterPro" id="IPR013783">
    <property type="entry name" value="Ig-like_fold"/>
</dbReference>
<evidence type="ECO:0000313" key="4">
    <source>
        <dbReference type="EMBL" id="KAK9540022.1"/>
    </source>
</evidence>
<keyword evidence="1" id="KW-0812">Transmembrane</keyword>
<evidence type="ECO:0000256" key="2">
    <source>
        <dbReference type="SAM" id="SignalP"/>
    </source>
</evidence>
<keyword evidence="5" id="KW-1185">Reference proteome</keyword>
<dbReference type="SUPFAM" id="SSF48726">
    <property type="entry name" value="Immunoglobulin"/>
    <property type="match status" value="1"/>
</dbReference>
<dbReference type="GO" id="GO:0016020">
    <property type="term" value="C:membrane"/>
    <property type="evidence" value="ECO:0007669"/>
    <property type="project" value="InterPro"/>
</dbReference>
<dbReference type="EMBL" id="JBCEZU010000013">
    <property type="protein sequence ID" value="KAK9540022.1"/>
    <property type="molecule type" value="Genomic_DNA"/>
</dbReference>
<feature type="transmembrane region" description="Helical" evidence="1">
    <location>
        <begin position="165"/>
        <end position="188"/>
    </location>
</feature>
<reference evidence="4 5" key="1">
    <citation type="journal article" date="2024" name="Genome Biol. Evol.">
        <title>Chromosome-level genome assembly of the viviparous eelpout Zoarces viviparus.</title>
        <authorList>
            <person name="Fuhrmann N."/>
            <person name="Brasseur M.V."/>
            <person name="Bakowski C.E."/>
            <person name="Podsiadlowski L."/>
            <person name="Prost S."/>
            <person name="Krehenwinkel H."/>
            <person name="Mayer C."/>
        </authorList>
    </citation>
    <scope>NUCLEOTIDE SEQUENCE [LARGE SCALE GENOMIC DNA]</scope>
    <source>
        <strain evidence="4">NO-MEL_2022_Ind0_liver</strain>
    </source>
</reference>
<comment type="caution">
    <text evidence="4">The sequence shown here is derived from an EMBL/GenBank/DDBJ whole genome shotgun (WGS) entry which is preliminary data.</text>
</comment>
<name>A0AAW1FYP3_ZOAVI</name>
<dbReference type="Gene3D" id="2.60.40.10">
    <property type="entry name" value="Immunoglobulins"/>
    <property type="match status" value="1"/>
</dbReference>
<dbReference type="PANTHER" id="PTHR15343">
    <property type="entry name" value="CD7"/>
    <property type="match status" value="1"/>
</dbReference>
<dbReference type="InterPro" id="IPR039090">
    <property type="entry name" value="CD7"/>
</dbReference>
<keyword evidence="1" id="KW-0472">Membrane</keyword>
<sequence length="226" mass="24807">MKLLRWFSLLLCVCVNAENNAVWRESGENVTLRCSSAGCPSSVEGYEGIYLYHNSTKCRQVLYYNFIGGATDRITPTRSFKDRIQTEGSLKNFNVTISKLTVNDSGFYSCVFIKFQGRDVQCSVYTLFVRVSEAQPRPATTTGAAQCSNSTEAPCALSDEKSPPLVLIIIAACTIGTLVTIIFLLLVVPRVRRRSSSRRSTTGVPPQAPNDNVYEVMVKNAAGLPA</sequence>
<evidence type="ECO:0000259" key="3">
    <source>
        <dbReference type="SMART" id="SM00409"/>
    </source>
</evidence>
<dbReference type="PANTHER" id="PTHR15343:SF0">
    <property type="entry name" value="T-CELL ANTIGEN CD7"/>
    <property type="match status" value="1"/>
</dbReference>
<dbReference type="InterPro" id="IPR013106">
    <property type="entry name" value="Ig_V-set"/>
</dbReference>
<keyword evidence="1" id="KW-1133">Transmembrane helix</keyword>
<accession>A0AAW1FYP3</accession>
<keyword evidence="2" id="KW-0732">Signal</keyword>
<organism evidence="4 5">
    <name type="scientific">Zoarces viviparus</name>
    <name type="common">Viviparous eelpout</name>
    <name type="synonym">Blennius viviparus</name>
    <dbReference type="NCBI Taxonomy" id="48416"/>
    <lineage>
        <taxon>Eukaryota</taxon>
        <taxon>Metazoa</taxon>
        <taxon>Chordata</taxon>
        <taxon>Craniata</taxon>
        <taxon>Vertebrata</taxon>
        <taxon>Euteleostomi</taxon>
        <taxon>Actinopterygii</taxon>
        <taxon>Neopterygii</taxon>
        <taxon>Teleostei</taxon>
        <taxon>Neoteleostei</taxon>
        <taxon>Acanthomorphata</taxon>
        <taxon>Eupercaria</taxon>
        <taxon>Perciformes</taxon>
        <taxon>Cottioidei</taxon>
        <taxon>Zoarcales</taxon>
        <taxon>Zoarcidae</taxon>
        <taxon>Zoarcinae</taxon>
        <taxon>Zoarces</taxon>
    </lineage>
</organism>
<dbReference type="GO" id="GO:0002250">
    <property type="term" value="P:adaptive immune response"/>
    <property type="evidence" value="ECO:0007669"/>
    <property type="project" value="InterPro"/>
</dbReference>
<protein>
    <recommendedName>
        <fullName evidence="3">Immunoglobulin domain-containing protein</fullName>
    </recommendedName>
</protein>
<dbReference type="InterPro" id="IPR003599">
    <property type="entry name" value="Ig_sub"/>
</dbReference>
<feature type="chain" id="PRO_5043452469" description="Immunoglobulin domain-containing protein" evidence="2">
    <location>
        <begin position="18"/>
        <end position="226"/>
    </location>
</feature>
<dbReference type="InterPro" id="IPR036179">
    <property type="entry name" value="Ig-like_dom_sf"/>
</dbReference>
<feature type="domain" description="Immunoglobulin" evidence="3">
    <location>
        <begin position="19"/>
        <end position="130"/>
    </location>
</feature>